<reference evidence="1 2" key="1">
    <citation type="journal article" date="2003" name="Nature">
        <title>The genome of a motile marine Synechococcus.</title>
        <authorList>
            <person name="Palenik B."/>
            <person name="Brahamsha B."/>
            <person name="Larimer F."/>
            <person name="Land M."/>
            <person name="Hauser L."/>
            <person name="Chain P."/>
            <person name="Lamerdin J."/>
            <person name="Regala W."/>
            <person name="Allen E.A."/>
            <person name="McCarren J."/>
            <person name="Paulsen I."/>
            <person name="Dufresne A."/>
            <person name="Partensky F."/>
            <person name="Webb E."/>
            <person name="Waterbury J."/>
        </authorList>
    </citation>
    <scope>NUCLEOTIDE SEQUENCE [LARGE SCALE GENOMIC DNA]</scope>
    <source>
        <strain evidence="1 2">WH8102</strain>
    </source>
</reference>
<dbReference type="HOGENOM" id="CLU_1008077_0_0_3"/>
<protein>
    <recommendedName>
        <fullName evidence="3">Sulfotransferase family protein</fullName>
    </recommendedName>
</protein>
<dbReference type="Proteomes" id="UP000001422">
    <property type="component" value="Chromosome"/>
</dbReference>
<dbReference type="InterPro" id="IPR027417">
    <property type="entry name" value="P-loop_NTPase"/>
</dbReference>
<dbReference type="SUPFAM" id="SSF52540">
    <property type="entry name" value="P-loop containing nucleoside triphosphate hydrolases"/>
    <property type="match status" value="1"/>
</dbReference>
<keyword evidence="2" id="KW-1185">Reference proteome</keyword>
<dbReference type="AlphaFoldDB" id="Q7U9A7"/>
<accession>Q7U9A7</accession>
<evidence type="ECO:0008006" key="3">
    <source>
        <dbReference type="Google" id="ProtNLM"/>
    </source>
</evidence>
<evidence type="ECO:0000313" key="1">
    <source>
        <dbReference type="EMBL" id="CAE06866.1"/>
    </source>
</evidence>
<dbReference type="KEGG" id="syw:SYNW0351"/>
<dbReference type="EMBL" id="BX569689">
    <property type="protein sequence ID" value="CAE06866.1"/>
    <property type="molecule type" value="Genomic_DNA"/>
</dbReference>
<dbReference type="Gene3D" id="3.40.50.300">
    <property type="entry name" value="P-loop containing nucleotide triphosphate hydrolases"/>
    <property type="match status" value="1"/>
</dbReference>
<evidence type="ECO:0000313" key="2">
    <source>
        <dbReference type="Proteomes" id="UP000001422"/>
    </source>
</evidence>
<dbReference type="eggNOG" id="ENOG5033VE7">
    <property type="taxonomic scope" value="Bacteria"/>
</dbReference>
<sequence>MFFFLFAPKFSGSTVMSQVIANSVNGYLPSFTNNEGQMVPAVKKIIFAQDRWDPNVDYKWDPIKSTWLSLLHNSQKDIFIEASPPNIMRLESIKRNFSEDMTGVISISSPYMQITSAIKKKYHNMVENKKLRSRDQIPEKLIRKATNSWVLMAKAQRNNVKSNPSMPLVTYEQFCKNPQKLIKAFCNQAQIQTKSYKPQKIGGKKFTGITGIMDMTCKNLSFLSLKEIEILTRNLKRHRSLLRFFGYQLLTTQDVTAMYERHMPLVIDGMHSRLHR</sequence>
<gene>
    <name evidence="1" type="ordered locus">SYNW0351</name>
</gene>
<organism evidence="1 2">
    <name type="scientific">Parasynechococcus marenigrum (strain WH8102)</name>
    <dbReference type="NCBI Taxonomy" id="84588"/>
    <lineage>
        <taxon>Bacteria</taxon>
        <taxon>Bacillati</taxon>
        <taxon>Cyanobacteriota</taxon>
        <taxon>Cyanophyceae</taxon>
        <taxon>Synechococcales</taxon>
        <taxon>Prochlorococcaceae</taxon>
        <taxon>Parasynechococcus</taxon>
        <taxon>Parasynechococcus marenigrum</taxon>
    </lineage>
</organism>
<proteinExistence type="predicted"/>
<name>Q7U9A7_PARMW</name>